<dbReference type="RefSeq" id="WP_109671282.1">
    <property type="nucleotide sequence ID" value="NZ_QGGH01000014.1"/>
</dbReference>
<name>A0A8E2W9Y7_RHILI</name>
<dbReference type="EMBL" id="QGGH01000014">
    <property type="protein sequence ID" value="PWJ87817.1"/>
    <property type="molecule type" value="Genomic_DNA"/>
</dbReference>
<gene>
    <name evidence="1" type="ORF">C8D77_114108</name>
</gene>
<organism evidence="1 2">
    <name type="scientific">Rhizobium loti</name>
    <name type="common">Mesorhizobium loti</name>
    <dbReference type="NCBI Taxonomy" id="381"/>
    <lineage>
        <taxon>Bacteria</taxon>
        <taxon>Pseudomonadati</taxon>
        <taxon>Pseudomonadota</taxon>
        <taxon>Alphaproteobacteria</taxon>
        <taxon>Hyphomicrobiales</taxon>
        <taxon>Phyllobacteriaceae</taxon>
        <taxon>Mesorhizobium</taxon>
    </lineage>
</organism>
<accession>A0A8E2W9Y7</accession>
<comment type="caution">
    <text evidence="1">The sequence shown here is derived from an EMBL/GenBank/DDBJ whole genome shotgun (WGS) entry which is preliminary data.</text>
</comment>
<evidence type="ECO:0000313" key="1">
    <source>
        <dbReference type="EMBL" id="PWJ87817.1"/>
    </source>
</evidence>
<dbReference type="AlphaFoldDB" id="A0A8E2W9Y7"/>
<evidence type="ECO:0000313" key="2">
    <source>
        <dbReference type="Proteomes" id="UP000245631"/>
    </source>
</evidence>
<dbReference type="GeneID" id="61055368"/>
<protein>
    <submittedName>
        <fullName evidence="1">Uncharacterized protein</fullName>
    </submittedName>
</protein>
<reference evidence="1 2" key="1">
    <citation type="submission" date="2018-05" db="EMBL/GenBank/DDBJ databases">
        <title>Genomic Encyclopedia of Type Strains, Phase IV (KMG-IV): sequencing the most valuable type-strain genomes for metagenomic binning, comparative biology and taxonomic classification.</title>
        <authorList>
            <person name="Goeker M."/>
        </authorList>
    </citation>
    <scope>NUCLEOTIDE SEQUENCE [LARGE SCALE GENOMIC DNA]</scope>
    <source>
        <strain evidence="1 2">DSM 2626</strain>
    </source>
</reference>
<sequence>MSDKVHHDGDRLIVEAAGAIIVRNGGIIRAEAGAVIDMPEQVEFFAGTTFTLSPRERWVRTTSSSPVSIVVPPYSAVPFPPGTVRTVLQGGTGQVTFVGGDGVTVNSPETLSIAKRYATAMVVATETRDVWDLIGYLEAA</sequence>
<proteinExistence type="predicted"/>
<dbReference type="Proteomes" id="UP000245631">
    <property type="component" value="Unassembled WGS sequence"/>
</dbReference>